<dbReference type="PIRSF" id="PIRSF020606">
    <property type="entry name" value="UCP020606"/>
    <property type="match status" value="1"/>
</dbReference>
<dbReference type="InterPro" id="IPR058534">
    <property type="entry name" value="YjdF"/>
</dbReference>
<dbReference type="AlphaFoldDB" id="A0A370DND8"/>
<comment type="caution">
    <text evidence="2">The sequence shown here is derived from an EMBL/GenBank/DDBJ whole genome shotgun (WGS) entry which is preliminary data.</text>
</comment>
<keyword evidence="3" id="KW-1185">Reference proteome</keyword>
<organism evidence="2 3">
    <name type="scientific">endosymbiont of Galathealinum brachiosum</name>
    <dbReference type="NCBI Taxonomy" id="2200906"/>
    <lineage>
        <taxon>Bacteria</taxon>
        <taxon>Pseudomonadati</taxon>
        <taxon>Pseudomonadota</taxon>
        <taxon>Gammaproteobacteria</taxon>
        <taxon>sulfur-oxidizing symbionts</taxon>
    </lineage>
</organism>
<feature type="transmembrane region" description="Helical" evidence="1">
    <location>
        <begin position="88"/>
        <end position="106"/>
    </location>
</feature>
<feature type="transmembrane region" description="Helical" evidence="1">
    <location>
        <begin position="164"/>
        <end position="181"/>
    </location>
</feature>
<protein>
    <submittedName>
        <fullName evidence="2">DUF2238 domain-containing protein</fullName>
    </submittedName>
</protein>
<feature type="transmembrane region" description="Helical" evidence="1">
    <location>
        <begin position="17"/>
        <end position="37"/>
    </location>
</feature>
<reference evidence="2 3" key="1">
    <citation type="journal article" date="2018" name="ISME J.">
        <title>Endosymbiont genomes yield clues of tubeworm success.</title>
        <authorList>
            <person name="Li Y."/>
            <person name="Liles M.R."/>
            <person name="Halanych K.M."/>
        </authorList>
    </citation>
    <scope>NUCLEOTIDE SEQUENCE [LARGE SCALE GENOMIC DNA]</scope>
    <source>
        <strain evidence="2">A1464</strain>
    </source>
</reference>
<keyword evidence="1" id="KW-0472">Membrane</keyword>
<gene>
    <name evidence="2" type="ORF">DIZ80_01015</name>
</gene>
<feature type="transmembrane region" description="Helical" evidence="1">
    <location>
        <begin position="118"/>
        <end position="135"/>
    </location>
</feature>
<dbReference type="EMBL" id="QFXC01000002">
    <property type="protein sequence ID" value="RDH86080.1"/>
    <property type="molecule type" value="Genomic_DNA"/>
</dbReference>
<proteinExistence type="predicted"/>
<evidence type="ECO:0000313" key="3">
    <source>
        <dbReference type="Proteomes" id="UP000254266"/>
    </source>
</evidence>
<evidence type="ECO:0000256" key="1">
    <source>
        <dbReference type="SAM" id="Phobius"/>
    </source>
</evidence>
<dbReference type="Proteomes" id="UP000254266">
    <property type="component" value="Unassembled WGS sequence"/>
</dbReference>
<feature type="transmembrane region" description="Helical" evidence="1">
    <location>
        <begin position="44"/>
        <end position="65"/>
    </location>
</feature>
<dbReference type="InterPro" id="IPR014509">
    <property type="entry name" value="YjdF-like"/>
</dbReference>
<dbReference type="Pfam" id="PF09997">
    <property type="entry name" value="DUF2238"/>
    <property type="match status" value="1"/>
</dbReference>
<keyword evidence="1" id="KW-1133">Transmembrane helix</keyword>
<sequence length="191" mass="21483">MFCSTLLWSGISPKDQFTWGLEVFPAVTGAIILLATYQTFRLTPLVYLLILIHCIILMVGGHYTYAEVPLFDYLSELTGSSRNNYDKVGHFAQGFIPALITREIIIRKQVVAGKVWQFVFIVSFCLAFSAFYELLEWWVALATGENAEAFLGTQGYIWDTQSDMAMALLGAITGLITMARVHDRQLAIINR</sequence>
<accession>A0A370DND8</accession>
<evidence type="ECO:0000313" key="2">
    <source>
        <dbReference type="EMBL" id="RDH86080.1"/>
    </source>
</evidence>
<name>A0A370DND8_9GAMM</name>
<keyword evidence="1" id="KW-0812">Transmembrane</keyword>